<name>A0A939FZ07_9HYPH</name>
<reference evidence="1" key="1">
    <citation type="submission" date="2021-03" db="EMBL/GenBank/DDBJ databases">
        <title>Whole genome sequence of Jiella sp. CQZ9-1.</title>
        <authorList>
            <person name="Tuo L."/>
        </authorList>
    </citation>
    <scope>NUCLEOTIDE SEQUENCE</scope>
    <source>
        <strain evidence="1">CQZ9-1</strain>
    </source>
</reference>
<dbReference type="RefSeq" id="WP_207256719.1">
    <property type="nucleotide sequence ID" value="NZ_JAFMPP010000003.1"/>
</dbReference>
<organism evidence="1 2">
    <name type="scientific">Jiella flava</name>
    <dbReference type="NCBI Taxonomy" id="2816857"/>
    <lineage>
        <taxon>Bacteria</taxon>
        <taxon>Pseudomonadati</taxon>
        <taxon>Pseudomonadota</taxon>
        <taxon>Alphaproteobacteria</taxon>
        <taxon>Hyphomicrobiales</taxon>
        <taxon>Aurantimonadaceae</taxon>
        <taxon>Jiella</taxon>
    </lineage>
</organism>
<evidence type="ECO:0000313" key="1">
    <source>
        <dbReference type="EMBL" id="MBO0661949.1"/>
    </source>
</evidence>
<evidence type="ECO:0000313" key="2">
    <source>
        <dbReference type="Proteomes" id="UP000664122"/>
    </source>
</evidence>
<sequence>MRTPSSVASLSGAVSEAGVFEVEAAPLEVGEEALDAPALAIGAQGSFALARVGSDDQPLVVRKALGGDGGLMPVSGRLALKGRPARWRRNRAPCIRSDAERSLQPFESTHRALPKIDSNFQADAVARRWMKDRRQVSLRQGAFSAINPLPQSYAVSPPLLGQFS</sequence>
<dbReference type="AlphaFoldDB" id="A0A939FZ07"/>
<dbReference type="EMBL" id="JAFMPP010000003">
    <property type="protein sequence ID" value="MBO0661949.1"/>
    <property type="molecule type" value="Genomic_DNA"/>
</dbReference>
<dbReference type="Proteomes" id="UP000664122">
    <property type="component" value="Unassembled WGS sequence"/>
</dbReference>
<gene>
    <name evidence="1" type="ORF">J1C48_05125</name>
</gene>
<proteinExistence type="predicted"/>
<keyword evidence="2" id="KW-1185">Reference proteome</keyword>
<comment type="caution">
    <text evidence="1">The sequence shown here is derived from an EMBL/GenBank/DDBJ whole genome shotgun (WGS) entry which is preliminary data.</text>
</comment>
<protein>
    <submittedName>
        <fullName evidence="1">Uncharacterized protein</fullName>
    </submittedName>
</protein>
<accession>A0A939FZ07</accession>